<evidence type="ECO:0000256" key="13">
    <source>
        <dbReference type="SAM" id="Phobius"/>
    </source>
</evidence>
<organism evidence="15 16">
    <name type="scientific">Helobdella robusta</name>
    <name type="common">Californian leech</name>
    <dbReference type="NCBI Taxonomy" id="6412"/>
    <lineage>
        <taxon>Eukaryota</taxon>
        <taxon>Metazoa</taxon>
        <taxon>Spiralia</taxon>
        <taxon>Lophotrochozoa</taxon>
        <taxon>Annelida</taxon>
        <taxon>Clitellata</taxon>
        <taxon>Hirudinea</taxon>
        <taxon>Rhynchobdellida</taxon>
        <taxon>Glossiphoniidae</taxon>
        <taxon>Helobdella</taxon>
    </lineage>
</organism>
<dbReference type="eggNOG" id="KOG4358">
    <property type="taxonomic scope" value="Eukaryota"/>
</dbReference>
<accession>T1FTJ6</accession>
<dbReference type="PANTHER" id="PTHR13269:SF6">
    <property type="entry name" value="NUCLEOPORIN NDC1"/>
    <property type="match status" value="1"/>
</dbReference>
<evidence type="ECO:0000313" key="14">
    <source>
        <dbReference type="EMBL" id="ESO03466.1"/>
    </source>
</evidence>
<sequence length="719" mass="82209">MKGRQNLLIYYINEYFRWRLLKVVVLSAISSLFILMASAALASCNPLSLLIWSQGILYSMFQLKVWLFEFVLVICVVVLILFNERKFSVTSCLHTKRLDLILHLLQPMNVIHIGIYCLMSLLSLCFLVQMLRNVSHYYQVDSADVDRDGDGGAEEKKKDPDDWVHFCISRKFGLTIILGLLVFIKHISSGSFYLQFSILQLPKILKLKISLKELLSQTLHSSLTWLLVLHPINHFVLEPFAMHSFDGFVSKSDFEIYEKNRSMWNIHEIIFHYVYIVSIHLILSVPLHVHSVFVTEPLEFPIIPKLAADDLRCLSTALKFKQKKLIQYLALLDLRMLSEFSKSRRHELFSLSTPGFHPIYWQSITDEILKELEVFSSKINGHLDEIVASNMAGSVLLGLKQQKSNFGASNSGCSGAGLGTSSNFLQQQPQQQPQTPPKCFTSLKSSMTPTRLYSSSNNVTSPFNNSIVNNICIDNSNSFINNNNNNVIINNKVYNNNNTMNVNQSFGGSSGPRLRNASENYIHPQMYPKNDTVSGSYHYVGSYAEIVFSAIRMRIVAILDVLCLKLLNYLSDIWLVRYFFNESVELKNLLLFQESQKYIWIVQSLSMLASHSYKEDEFGVVQGSLANILNKLLVLHEALSRPIQLPALSTSSSSSSSFLRSFWLQRQVIAGECRMRRHLRNETKAAVYRVVCSFPDCVKNLDLPYEHVQKLQHFLEFKE</sequence>
<keyword evidence="11 13" id="KW-0472">Membrane</keyword>
<dbReference type="HOGENOM" id="CLU_027343_0_0_1"/>
<feature type="transmembrane region" description="Helical" evidence="13">
    <location>
        <begin position="20"/>
        <end position="43"/>
    </location>
</feature>
<evidence type="ECO:0000256" key="3">
    <source>
        <dbReference type="ARBA" id="ARBA00005760"/>
    </source>
</evidence>
<feature type="transmembrane region" description="Helical" evidence="13">
    <location>
        <begin position="269"/>
        <end position="289"/>
    </location>
</feature>
<name>T1FTJ6_HELRO</name>
<dbReference type="EMBL" id="AMQM01004711">
    <property type="status" value="NOT_ANNOTATED_CDS"/>
    <property type="molecule type" value="Genomic_DNA"/>
</dbReference>
<evidence type="ECO:0000256" key="2">
    <source>
        <dbReference type="ARBA" id="ARBA00004567"/>
    </source>
</evidence>
<dbReference type="GeneID" id="20212143"/>
<evidence type="ECO:0000256" key="10">
    <source>
        <dbReference type="ARBA" id="ARBA00023132"/>
    </source>
</evidence>
<dbReference type="EMBL" id="KB096633">
    <property type="protein sequence ID" value="ESO03466.1"/>
    <property type="molecule type" value="Genomic_DNA"/>
</dbReference>
<keyword evidence="12" id="KW-0539">Nucleus</keyword>
<evidence type="ECO:0000313" key="16">
    <source>
        <dbReference type="Proteomes" id="UP000015101"/>
    </source>
</evidence>
<proteinExistence type="inferred from homology"/>
<feature type="transmembrane region" description="Helical" evidence="13">
    <location>
        <begin position="163"/>
        <end position="184"/>
    </location>
</feature>
<keyword evidence="16" id="KW-1185">Reference proteome</keyword>
<dbReference type="GO" id="GO:0015031">
    <property type="term" value="P:protein transport"/>
    <property type="evidence" value="ECO:0007669"/>
    <property type="project" value="UniProtKB-KW"/>
</dbReference>
<evidence type="ECO:0000256" key="7">
    <source>
        <dbReference type="ARBA" id="ARBA00022927"/>
    </source>
</evidence>
<keyword evidence="9" id="KW-0811">Translocation</keyword>
<dbReference type="PANTHER" id="PTHR13269">
    <property type="entry name" value="NUCLEOPORIN NDC1"/>
    <property type="match status" value="1"/>
</dbReference>
<dbReference type="EnsemblMetazoa" id="HelroT192051">
    <property type="protein sequence ID" value="HelroP192051"/>
    <property type="gene ID" value="HelroG192051"/>
</dbReference>
<evidence type="ECO:0000313" key="15">
    <source>
        <dbReference type="EnsemblMetazoa" id="HelroP192051"/>
    </source>
</evidence>
<keyword evidence="4" id="KW-0813">Transport</keyword>
<evidence type="ECO:0000256" key="8">
    <source>
        <dbReference type="ARBA" id="ARBA00022989"/>
    </source>
</evidence>
<dbReference type="GO" id="GO:0006999">
    <property type="term" value="P:nuclear pore organization"/>
    <property type="evidence" value="ECO:0000318"/>
    <property type="project" value="GO_Central"/>
</dbReference>
<reference evidence="14 16" key="2">
    <citation type="journal article" date="2013" name="Nature">
        <title>Insights into bilaterian evolution from three spiralian genomes.</title>
        <authorList>
            <person name="Simakov O."/>
            <person name="Marletaz F."/>
            <person name="Cho S.J."/>
            <person name="Edsinger-Gonzales E."/>
            <person name="Havlak P."/>
            <person name="Hellsten U."/>
            <person name="Kuo D.H."/>
            <person name="Larsson T."/>
            <person name="Lv J."/>
            <person name="Arendt D."/>
            <person name="Savage R."/>
            <person name="Osoegawa K."/>
            <person name="de Jong P."/>
            <person name="Grimwood J."/>
            <person name="Chapman J.A."/>
            <person name="Shapiro H."/>
            <person name="Aerts A."/>
            <person name="Otillar R.P."/>
            <person name="Terry A.Y."/>
            <person name="Boore J.L."/>
            <person name="Grigoriev I.V."/>
            <person name="Lindberg D.R."/>
            <person name="Seaver E.C."/>
            <person name="Weisblat D.A."/>
            <person name="Putnam N.H."/>
            <person name="Rokhsar D.S."/>
        </authorList>
    </citation>
    <scope>NUCLEOTIDE SEQUENCE</scope>
</reference>
<dbReference type="RefSeq" id="XP_009018614.1">
    <property type="nucleotide sequence ID" value="XM_009020366.1"/>
</dbReference>
<dbReference type="InParanoid" id="T1FTJ6"/>
<evidence type="ECO:0000256" key="11">
    <source>
        <dbReference type="ARBA" id="ARBA00023136"/>
    </source>
</evidence>
<evidence type="ECO:0000256" key="4">
    <source>
        <dbReference type="ARBA" id="ARBA00022448"/>
    </source>
</evidence>
<keyword evidence="10" id="KW-0906">Nuclear pore complex</keyword>
<dbReference type="AlphaFoldDB" id="T1FTJ6"/>
<evidence type="ECO:0000256" key="5">
    <source>
        <dbReference type="ARBA" id="ARBA00022692"/>
    </source>
</evidence>
<gene>
    <name evidence="15" type="primary">20212143</name>
    <name evidence="14" type="ORF">HELRODRAFT_192051</name>
</gene>
<comment type="subcellular location">
    <subcellularLocation>
        <location evidence="1">Nucleus membrane</location>
        <topology evidence="1">Multi-pass membrane protein</topology>
    </subcellularLocation>
    <subcellularLocation>
        <location evidence="2">Nucleus</location>
        <location evidence="2">Nuclear pore complex</location>
    </subcellularLocation>
</comment>
<dbReference type="GO" id="GO:0031965">
    <property type="term" value="C:nuclear membrane"/>
    <property type="evidence" value="ECO:0007669"/>
    <property type="project" value="UniProtKB-SubCell"/>
</dbReference>
<dbReference type="InterPro" id="IPR019049">
    <property type="entry name" value="Nucleoporin_prot_Ndc1/Nup"/>
</dbReference>
<dbReference type="CTD" id="20212143"/>
<reference evidence="16" key="1">
    <citation type="submission" date="2012-12" db="EMBL/GenBank/DDBJ databases">
        <authorList>
            <person name="Hellsten U."/>
            <person name="Grimwood J."/>
            <person name="Chapman J.A."/>
            <person name="Shapiro H."/>
            <person name="Aerts A."/>
            <person name="Otillar R.P."/>
            <person name="Terry A.Y."/>
            <person name="Boore J.L."/>
            <person name="Simakov O."/>
            <person name="Marletaz F."/>
            <person name="Cho S.-J."/>
            <person name="Edsinger-Gonzales E."/>
            <person name="Havlak P."/>
            <person name="Kuo D.-H."/>
            <person name="Larsson T."/>
            <person name="Lv J."/>
            <person name="Arendt D."/>
            <person name="Savage R."/>
            <person name="Osoegawa K."/>
            <person name="de Jong P."/>
            <person name="Lindberg D.R."/>
            <person name="Seaver E.C."/>
            <person name="Weisblat D.A."/>
            <person name="Putnam N.H."/>
            <person name="Grigoriev I.V."/>
            <person name="Rokhsar D.S."/>
        </authorList>
    </citation>
    <scope>NUCLEOTIDE SEQUENCE</scope>
</reference>
<comment type="similarity">
    <text evidence="3">Belongs to the NDC1 family.</text>
</comment>
<evidence type="ECO:0000256" key="1">
    <source>
        <dbReference type="ARBA" id="ARBA00004232"/>
    </source>
</evidence>
<feature type="transmembrane region" description="Helical" evidence="13">
    <location>
        <begin position="104"/>
        <end position="131"/>
    </location>
</feature>
<keyword evidence="5 13" id="KW-0812">Transmembrane</keyword>
<dbReference type="OMA" id="ILCQQHL"/>
<evidence type="ECO:0000256" key="6">
    <source>
        <dbReference type="ARBA" id="ARBA00022816"/>
    </source>
</evidence>
<evidence type="ECO:0000256" key="9">
    <source>
        <dbReference type="ARBA" id="ARBA00023010"/>
    </source>
</evidence>
<keyword evidence="7" id="KW-0653">Protein transport</keyword>
<reference evidence="15" key="3">
    <citation type="submission" date="2015-06" db="UniProtKB">
        <authorList>
            <consortium name="EnsemblMetazoa"/>
        </authorList>
    </citation>
    <scope>IDENTIFICATION</scope>
</reference>
<dbReference type="GO" id="GO:0030674">
    <property type="term" value="F:protein-macromolecule adaptor activity"/>
    <property type="evidence" value="ECO:0000318"/>
    <property type="project" value="GO_Central"/>
</dbReference>
<dbReference type="GO" id="GO:0070762">
    <property type="term" value="C:nuclear pore transmembrane ring"/>
    <property type="evidence" value="ECO:0000318"/>
    <property type="project" value="GO_Central"/>
</dbReference>
<dbReference type="STRING" id="6412.T1FTJ6"/>
<dbReference type="Pfam" id="PF09531">
    <property type="entry name" value="Ndc1_Nup"/>
    <property type="match status" value="1"/>
</dbReference>
<evidence type="ECO:0000256" key="12">
    <source>
        <dbReference type="ARBA" id="ARBA00023242"/>
    </source>
</evidence>
<dbReference type="OrthoDB" id="67850at2759"/>
<protein>
    <recommendedName>
        <fullName evidence="17">Nucleoporin NDC1</fullName>
    </recommendedName>
</protein>
<feature type="transmembrane region" description="Helical" evidence="13">
    <location>
        <begin position="63"/>
        <end position="83"/>
    </location>
</feature>
<evidence type="ECO:0008006" key="17">
    <source>
        <dbReference type="Google" id="ProtNLM"/>
    </source>
</evidence>
<dbReference type="GO" id="GO:0051028">
    <property type="term" value="P:mRNA transport"/>
    <property type="evidence" value="ECO:0007669"/>
    <property type="project" value="UniProtKB-KW"/>
</dbReference>
<keyword evidence="6" id="KW-0509">mRNA transport</keyword>
<dbReference type="KEGG" id="hro:HELRODRAFT_192051"/>
<dbReference type="Proteomes" id="UP000015101">
    <property type="component" value="Unassembled WGS sequence"/>
</dbReference>
<keyword evidence="8 13" id="KW-1133">Transmembrane helix</keyword>